<sequence length="492" mass="56382">MGEMPLEIRRWQLMINYWINLQGHGPSHPAKKVLQVCWEHGLGQTVSLGWVGDSWARQLGLWGIEFSPTVAMPQSPVWMWPCPVVDLQLLENAEVTLERLTAAAVEIFGAVENTIVEYQEENERLRRILRNTQETPLCKIDSVQFPLPLSEEEVPREPQNCEQEWNLNLWQEDPEPTQIKEEHEELQTHPEEELEANIIEFKFPTVSVKTECDYGGPFQSIINDQTRAVEKRESDYKSANVPPFSTVTHLKLLDFPFEPPECPNGVSSHSSVLSRDPSLRVFLNERLTAAAVEIFGAVENTIVEYQEENERLRRMLRSTQETPLCKIDLCGSEEEVLSEQQHCEQEWNPSLWPEDHEPTQIKEEQEELRTNQKVLQDLNSLNSVSGYSLVRSSDPEGFDCSLPLDVPLVDSRNAYSCLYCGETFVLNADLQRHVALSKKSPSECHFCRKLYDSTCKLKAHVRHCQVSRVFSLPLGVWLLISHYGHVKTPGEP</sequence>
<dbReference type="Proteomes" id="UP001157502">
    <property type="component" value="Chromosome 8"/>
</dbReference>
<evidence type="ECO:0000313" key="2">
    <source>
        <dbReference type="Proteomes" id="UP001157502"/>
    </source>
</evidence>
<evidence type="ECO:0000313" key="1">
    <source>
        <dbReference type="EMBL" id="KAJ8007977.1"/>
    </source>
</evidence>
<organism evidence="1 2">
    <name type="scientific">Dallia pectoralis</name>
    <name type="common">Alaska blackfish</name>
    <dbReference type="NCBI Taxonomy" id="75939"/>
    <lineage>
        <taxon>Eukaryota</taxon>
        <taxon>Metazoa</taxon>
        <taxon>Chordata</taxon>
        <taxon>Craniata</taxon>
        <taxon>Vertebrata</taxon>
        <taxon>Euteleostomi</taxon>
        <taxon>Actinopterygii</taxon>
        <taxon>Neopterygii</taxon>
        <taxon>Teleostei</taxon>
        <taxon>Protacanthopterygii</taxon>
        <taxon>Esociformes</taxon>
        <taxon>Umbridae</taxon>
        <taxon>Dallia</taxon>
    </lineage>
</organism>
<comment type="caution">
    <text evidence="1">The sequence shown here is derived from an EMBL/GenBank/DDBJ whole genome shotgun (WGS) entry which is preliminary data.</text>
</comment>
<name>A0ACC2GWT7_DALPE</name>
<dbReference type="EMBL" id="CM055735">
    <property type="protein sequence ID" value="KAJ8007977.1"/>
    <property type="molecule type" value="Genomic_DNA"/>
</dbReference>
<accession>A0ACC2GWT7</accession>
<reference evidence="1" key="1">
    <citation type="submission" date="2021-05" db="EMBL/GenBank/DDBJ databases">
        <authorList>
            <person name="Pan Q."/>
            <person name="Jouanno E."/>
            <person name="Zahm M."/>
            <person name="Klopp C."/>
            <person name="Cabau C."/>
            <person name="Louis A."/>
            <person name="Berthelot C."/>
            <person name="Parey E."/>
            <person name="Roest Crollius H."/>
            <person name="Montfort J."/>
            <person name="Robinson-Rechavi M."/>
            <person name="Bouchez O."/>
            <person name="Lampietro C."/>
            <person name="Lopez Roques C."/>
            <person name="Donnadieu C."/>
            <person name="Postlethwait J."/>
            <person name="Bobe J."/>
            <person name="Dillon D."/>
            <person name="Chandos A."/>
            <person name="von Hippel F."/>
            <person name="Guiguen Y."/>
        </authorList>
    </citation>
    <scope>NUCLEOTIDE SEQUENCE</scope>
    <source>
        <strain evidence="1">YG-Jan2019</strain>
    </source>
</reference>
<gene>
    <name evidence="1" type="ORF">DPEC_G00099940</name>
</gene>
<protein>
    <submittedName>
        <fullName evidence="1">Uncharacterized protein</fullName>
    </submittedName>
</protein>
<proteinExistence type="predicted"/>
<keyword evidence="2" id="KW-1185">Reference proteome</keyword>